<evidence type="ECO:0000259" key="4">
    <source>
        <dbReference type="SMART" id="SM00477"/>
    </source>
</evidence>
<dbReference type="CDD" id="cd16018">
    <property type="entry name" value="Enpp"/>
    <property type="match status" value="1"/>
</dbReference>
<dbReference type="RefSeq" id="XP_006821657.1">
    <property type="nucleotide sequence ID" value="XM_006821594.1"/>
</dbReference>
<keyword evidence="3" id="KW-1133">Transmembrane helix</keyword>
<dbReference type="InterPro" id="IPR001604">
    <property type="entry name" value="Endo_G_ENPP1-like_dom"/>
</dbReference>
<dbReference type="PANTHER" id="PTHR10151">
    <property type="entry name" value="ECTONUCLEOTIDE PYROPHOSPHATASE/PHOSPHODIESTERASE"/>
    <property type="match status" value="1"/>
</dbReference>
<evidence type="ECO:0000313" key="7">
    <source>
        <dbReference type="RefSeq" id="XP_006821657.1"/>
    </source>
</evidence>
<evidence type="ECO:0000313" key="6">
    <source>
        <dbReference type="Proteomes" id="UP000694865"/>
    </source>
</evidence>
<reference evidence="7" key="1">
    <citation type="submission" date="2025-08" db="UniProtKB">
        <authorList>
            <consortium name="RefSeq"/>
        </authorList>
    </citation>
    <scope>IDENTIFICATION</scope>
    <source>
        <tissue evidence="7">Testes</tissue>
    </source>
</reference>
<keyword evidence="3" id="KW-0812">Transmembrane</keyword>
<evidence type="ECO:0000256" key="3">
    <source>
        <dbReference type="SAM" id="Phobius"/>
    </source>
</evidence>
<dbReference type="InterPro" id="IPR044925">
    <property type="entry name" value="His-Me_finger_sf"/>
</dbReference>
<evidence type="ECO:0000256" key="1">
    <source>
        <dbReference type="ARBA" id="ARBA00022801"/>
    </source>
</evidence>
<evidence type="ECO:0000256" key="2">
    <source>
        <dbReference type="ARBA" id="ARBA00023180"/>
    </source>
</evidence>
<protein>
    <submittedName>
        <fullName evidence="7">Ectonucleotide pyrophosphatase/phosphodiesterase family member 3-like</fullName>
    </submittedName>
</protein>
<gene>
    <name evidence="7" type="primary">LOC102806139</name>
</gene>
<keyword evidence="6" id="KW-1185">Reference proteome</keyword>
<dbReference type="SMART" id="SM00892">
    <property type="entry name" value="Endonuclease_NS"/>
    <property type="match status" value="1"/>
</dbReference>
<dbReference type="InterPro" id="IPR017850">
    <property type="entry name" value="Alkaline_phosphatase_core_sf"/>
</dbReference>
<dbReference type="SUPFAM" id="SSF53649">
    <property type="entry name" value="Alkaline phosphatase-like"/>
    <property type="match status" value="1"/>
</dbReference>
<keyword evidence="2" id="KW-0325">Glycoprotein</keyword>
<dbReference type="Gene3D" id="3.40.720.10">
    <property type="entry name" value="Alkaline Phosphatase, subunit A"/>
    <property type="match status" value="1"/>
</dbReference>
<dbReference type="SMART" id="SM00477">
    <property type="entry name" value="NUC"/>
    <property type="match status" value="1"/>
</dbReference>
<dbReference type="SUPFAM" id="SSF54060">
    <property type="entry name" value="His-Me finger endonucleases"/>
    <property type="match status" value="1"/>
</dbReference>
<proteinExistence type="predicted"/>
<dbReference type="InterPro" id="IPR020821">
    <property type="entry name" value="ENPP1-3/EXOG-like_nuc-like"/>
</dbReference>
<dbReference type="InterPro" id="IPR002591">
    <property type="entry name" value="Phosphodiest/P_Trfase"/>
</dbReference>
<keyword evidence="1" id="KW-0378">Hydrolase</keyword>
<feature type="domain" description="DNA/RNA non-specific endonuclease/pyrophosphatase/phosphodiesterase" evidence="5">
    <location>
        <begin position="555"/>
        <end position="781"/>
    </location>
</feature>
<dbReference type="PANTHER" id="PTHR10151:SF114">
    <property type="entry name" value="ECTONUCLEOTIDE PYROPHOSPHATASE_PHOSPHODIESTERASE C27A7.3"/>
    <property type="match status" value="1"/>
</dbReference>
<evidence type="ECO:0000259" key="5">
    <source>
        <dbReference type="SMART" id="SM00892"/>
    </source>
</evidence>
<feature type="transmembrane region" description="Helical" evidence="3">
    <location>
        <begin position="26"/>
        <end position="49"/>
    </location>
</feature>
<keyword evidence="3" id="KW-0472">Membrane</keyword>
<accession>A0ABM0MNR6</accession>
<dbReference type="Gene3D" id="3.30.1360.180">
    <property type="match status" value="1"/>
</dbReference>
<dbReference type="Pfam" id="PF01663">
    <property type="entry name" value="Phosphodiest"/>
    <property type="match status" value="1"/>
</dbReference>
<dbReference type="InterPro" id="IPR044929">
    <property type="entry name" value="DNA/RNA_non-sp_Endonuclease_sf"/>
</dbReference>
<dbReference type="Proteomes" id="UP000694865">
    <property type="component" value="Unplaced"/>
</dbReference>
<feature type="domain" description="ENPP1-3/EXOG-like endonuclease/phosphodiesterase" evidence="4">
    <location>
        <begin position="556"/>
        <end position="781"/>
    </location>
</feature>
<dbReference type="Gene3D" id="3.40.570.10">
    <property type="entry name" value="Extracellular Endonuclease, subunit A"/>
    <property type="match status" value="1"/>
</dbReference>
<dbReference type="GeneID" id="102806139"/>
<organism evidence="6 7">
    <name type="scientific">Saccoglossus kowalevskii</name>
    <name type="common">Acorn worm</name>
    <dbReference type="NCBI Taxonomy" id="10224"/>
    <lineage>
        <taxon>Eukaryota</taxon>
        <taxon>Metazoa</taxon>
        <taxon>Hemichordata</taxon>
        <taxon>Enteropneusta</taxon>
        <taxon>Harrimaniidae</taxon>
        <taxon>Saccoglossus</taxon>
    </lineage>
</organism>
<sequence>MMNDSTYELAGIDDVQKKPGNNGSCIRIGIVMIGVGFCLGIGIAIGYGIGYNEPSFEPELTDNVVKPMSWLSTPCEIYSEPLCPSTFTRRPLLLVSLDGFRAEYLLRNFTPNIKKLSECGVHAPYMFPVFPSYTFPNHYSIVTGMYPESHGIIANSMYDPDMGESFSLDSEQKFNPQWWNAAEPIWVTAINNGLKTGGFFWPGEDVEIRGVRPTYYHRYDGAVSYEQRIDEVLSWLTLPEEKRPAFMTAYFEEPDGAGHDFGPYADEVDAMLQYMDTVIGALMDGIMNLQLDKCVDIIILADHGMAPRDCSRVFFLHDYINTYDYYIRYGAITRLDPKWDAVISDPDEIVASFQCQDPNITSYVKWDLPKNWHYANNVRIEPSIVVADVGWTISGRNDSSYKEEYCSGGTHGFNNKGIQMESLFLAHGPSFKQNMAIDPFLAIELYPLMTEILGIPESRNNATTGSLSHILRNPKPLVAPTLIVQEKTACTYPADYEARILEDSSGCTCDAVADLEVYDSRLDLTQTEVTDSHAKHLPFGVPNINFTDSIHCMVTQYEYVGVVDNLHKVPLWMAYTFDRQVDGGVRHSFPENCVRADVRVDDANTASCADYIGSAYQTGFLATPGLWEKLDQQMDALITSNMVPFSTKYIADIWTYLTEKIIKWADLYNGVNVIAGPIFDYSFDGLRDDALLRLNYTDSVKFGSGSLVPSHHFVIVTRCPGETQYGVECAEDLEVLPFIVRNSDGIETCQEPDRYLQLELATVRDIELLTDLHFFPDLSLAKAIQLKLFTARTLWPSS</sequence>
<name>A0ABM0MNR6_SACKO</name>